<feature type="region of interest" description="Disordered" evidence="1">
    <location>
        <begin position="1"/>
        <end position="90"/>
    </location>
</feature>
<dbReference type="Proteomes" id="UP000245946">
    <property type="component" value="Unassembled WGS sequence"/>
</dbReference>
<feature type="compositionally biased region" description="Low complexity" evidence="1">
    <location>
        <begin position="178"/>
        <end position="190"/>
    </location>
</feature>
<dbReference type="AlphaFoldDB" id="A0A316ZB93"/>
<organism evidence="2 3">
    <name type="scientific">Tilletiopsis washingtonensis</name>
    <dbReference type="NCBI Taxonomy" id="58919"/>
    <lineage>
        <taxon>Eukaryota</taxon>
        <taxon>Fungi</taxon>
        <taxon>Dikarya</taxon>
        <taxon>Basidiomycota</taxon>
        <taxon>Ustilaginomycotina</taxon>
        <taxon>Exobasidiomycetes</taxon>
        <taxon>Entylomatales</taxon>
        <taxon>Entylomatales incertae sedis</taxon>
        <taxon>Tilletiopsis</taxon>
    </lineage>
</organism>
<feature type="compositionally biased region" description="Basic residues" evidence="1">
    <location>
        <begin position="70"/>
        <end position="79"/>
    </location>
</feature>
<gene>
    <name evidence="2" type="ORF">FA09DRAFT_251957</name>
</gene>
<dbReference type="RefSeq" id="XP_025599088.1">
    <property type="nucleotide sequence ID" value="XM_025739705.1"/>
</dbReference>
<feature type="compositionally biased region" description="Low complexity" evidence="1">
    <location>
        <begin position="23"/>
        <end position="35"/>
    </location>
</feature>
<sequence length="190" mass="19037">MLSARRCPLVRLREREEEAKGPEAACSTTAASTTETGRRESKVRAAGGQCSQRQEGERQEGGSGSAPRAGRSKTSRSRAGRATERSPAHVTADLAACTAARISSAAAAAGGGRGAGSCSSAGAGESPRCHGKQAAAPAADVGAAAQPRRSASERASLLLGADARSVGRGRWDIRQQPAKAPATCSAAAAA</sequence>
<accession>A0A316ZB93</accession>
<dbReference type="GeneID" id="37267251"/>
<proteinExistence type="predicted"/>
<feature type="compositionally biased region" description="Low complexity" evidence="1">
    <location>
        <begin position="134"/>
        <end position="145"/>
    </location>
</feature>
<evidence type="ECO:0000256" key="1">
    <source>
        <dbReference type="SAM" id="MobiDB-lite"/>
    </source>
</evidence>
<evidence type="ECO:0000313" key="2">
    <source>
        <dbReference type="EMBL" id="PWN98809.1"/>
    </source>
</evidence>
<name>A0A316ZB93_9BASI</name>
<evidence type="ECO:0000313" key="3">
    <source>
        <dbReference type="Proteomes" id="UP000245946"/>
    </source>
</evidence>
<feature type="region of interest" description="Disordered" evidence="1">
    <location>
        <begin position="106"/>
        <end position="190"/>
    </location>
</feature>
<feature type="compositionally biased region" description="Basic and acidic residues" evidence="1">
    <location>
        <begin position="11"/>
        <end position="21"/>
    </location>
</feature>
<protein>
    <submittedName>
        <fullName evidence="2">Uncharacterized protein</fullName>
    </submittedName>
</protein>
<dbReference type="EMBL" id="KZ819290">
    <property type="protein sequence ID" value="PWN98809.1"/>
    <property type="molecule type" value="Genomic_DNA"/>
</dbReference>
<reference evidence="2 3" key="1">
    <citation type="journal article" date="2018" name="Mol. Biol. Evol.">
        <title>Broad Genomic Sampling Reveals a Smut Pathogenic Ancestry of the Fungal Clade Ustilaginomycotina.</title>
        <authorList>
            <person name="Kijpornyongpan T."/>
            <person name="Mondo S.J."/>
            <person name="Barry K."/>
            <person name="Sandor L."/>
            <person name="Lee J."/>
            <person name="Lipzen A."/>
            <person name="Pangilinan J."/>
            <person name="LaButti K."/>
            <person name="Hainaut M."/>
            <person name="Henrissat B."/>
            <person name="Grigoriev I.V."/>
            <person name="Spatafora J.W."/>
            <person name="Aime M.C."/>
        </authorList>
    </citation>
    <scope>NUCLEOTIDE SEQUENCE [LARGE SCALE GENOMIC DNA]</scope>
    <source>
        <strain evidence="2 3">MCA 4186</strain>
    </source>
</reference>
<keyword evidence="3" id="KW-1185">Reference proteome</keyword>